<keyword evidence="3" id="KW-0472">Membrane</keyword>
<evidence type="ECO:0000313" key="8">
    <source>
        <dbReference type="Proteomes" id="UP001174691"/>
    </source>
</evidence>
<dbReference type="Pfam" id="PF04253">
    <property type="entry name" value="TFR_dimer"/>
    <property type="match status" value="1"/>
</dbReference>
<keyword evidence="3" id="KW-0812">Transmembrane</keyword>
<dbReference type="InterPro" id="IPR039373">
    <property type="entry name" value="Peptidase_M28B"/>
</dbReference>
<dbReference type="PANTHER" id="PTHR10404:SF71">
    <property type="entry name" value="CARBOXYPEPTIDASE TRE2, PUTATIVE (AFU_ORTHOLOGUE AFUA_3G10650)-RELATED"/>
    <property type="match status" value="1"/>
</dbReference>
<feature type="transmembrane region" description="Helical" evidence="3">
    <location>
        <begin position="205"/>
        <end position="229"/>
    </location>
</feature>
<comment type="similarity">
    <text evidence="1">Belongs to the peptidase M28 family. M28B subfamily.</text>
</comment>
<dbReference type="InterPro" id="IPR007365">
    <property type="entry name" value="TFR-like_dimer_dom"/>
</dbReference>
<dbReference type="FunFam" id="3.40.630.10:FF:000101">
    <property type="entry name" value="N-acetylated alpha-linked acidic dipeptidase like 1"/>
    <property type="match status" value="1"/>
</dbReference>
<feature type="domain" description="PA" evidence="4">
    <location>
        <begin position="364"/>
        <end position="437"/>
    </location>
</feature>
<evidence type="ECO:0000256" key="2">
    <source>
        <dbReference type="SAM" id="MobiDB-lite"/>
    </source>
</evidence>
<dbReference type="SUPFAM" id="SSF53187">
    <property type="entry name" value="Zn-dependent exopeptidases"/>
    <property type="match status" value="1"/>
</dbReference>
<keyword evidence="3" id="KW-1133">Transmembrane helix</keyword>
<evidence type="ECO:0000259" key="4">
    <source>
        <dbReference type="Pfam" id="PF02225"/>
    </source>
</evidence>
<dbReference type="GO" id="GO:0004180">
    <property type="term" value="F:carboxypeptidase activity"/>
    <property type="evidence" value="ECO:0007669"/>
    <property type="project" value="TreeGrafter"/>
</dbReference>
<feature type="region of interest" description="Disordered" evidence="2">
    <location>
        <begin position="160"/>
        <end position="189"/>
    </location>
</feature>
<dbReference type="InterPro" id="IPR046450">
    <property type="entry name" value="PA_dom_sf"/>
</dbReference>
<dbReference type="InterPro" id="IPR007484">
    <property type="entry name" value="Peptidase_M28"/>
</dbReference>
<proteinExistence type="inferred from homology"/>
<feature type="compositionally biased region" description="Gly residues" evidence="2">
    <location>
        <begin position="164"/>
        <end position="178"/>
    </location>
</feature>
<accession>A0AA38SHF4</accession>
<feature type="domain" description="Transferrin receptor-like dimerisation" evidence="5">
    <location>
        <begin position="803"/>
        <end position="928"/>
    </location>
</feature>
<evidence type="ECO:0000256" key="1">
    <source>
        <dbReference type="ARBA" id="ARBA00005634"/>
    </source>
</evidence>
<evidence type="ECO:0000259" key="5">
    <source>
        <dbReference type="Pfam" id="PF04253"/>
    </source>
</evidence>
<reference evidence="7" key="1">
    <citation type="submission" date="2022-07" db="EMBL/GenBank/DDBJ databases">
        <title>Fungi with potential for degradation of polypropylene.</title>
        <authorList>
            <person name="Gostincar C."/>
        </authorList>
    </citation>
    <scope>NUCLEOTIDE SEQUENCE</scope>
    <source>
        <strain evidence="7">EXF-13287</strain>
    </source>
</reference>
<dbReference type="SUPFAM" id="SSF47672">
    <property type="entry name" value="Transferrin receptor-like dimerisation domain"/>
    <property type="match status" value="1"/>
</dbReference>
<name>A0AA38SHF4_9PEZI</name>
<dbReference type="CDD" id="cd02121">
    <property type="entry name" value="PA_GCPII_like"/>
    <property type="match status" value="1"/>
</dbReference>
<feature type="compositionally biased region" description="Polar residues" evidence="2">
    <location>
        <begin position="22"/>
        <end position="39"/>
    </location>
</feature>
<dbReference type="InterPro" id="IPR036757">
    <property type="entry name" value="TFR-like_dimer_dom_sf"/>
</dbReference>
<gene>
    <name evidence="7" type="ORF">NKR19_g1989</name>
</gene>
<dbReference type="Gene3D" id="1.20.930.40">
    <property type="entry name" value="Transferrin receptor-like, dimerisation domain"/>
    <property type="match status" value="1"/>
</dbReference>
<sequence length="931" mass="102964">MPDAKSTYDPPIPSYDEAVGASTANSRSAFENESWSPTADDNDDENREGHSLLRNAAAPTTSSTVPRPNRHRSGGYRAPTVETDDDGDSLYSGDSDTDDEAAHVRREMFEMDVLDADEHDDDRSSNFSALLWGKRIGFPLSLPRWRWSWRPRLPRMQIRLGQEEAGGGGGGARSGGEEGTTEEGPAPPRCGRWRFPVAWPPVNNMALVLVMGRLLAVALVLGVLYLLFISDLFTGITRRMGNQMFDPESVRIHVQTSVDPLRMRENLREFTRYPHIAGTEGDYGLALDTRNKFVSYGLEDITVDQYYVYLNYPTADGRAIEILGDDGQPVWSADLEEQDIDNFGRPDAGHQTYVFHGHSKTGDVKGPLIYANYGSREDFKALQDSGIDTRGAIALVRYRGGEDDAALKVKAAEMAGFAGCIIYTDPADDGFLKGPAAPDGRTMRRDGVLRQAVSLTNWVVGDPLTPGWESVKSMPRLAKDKSPGLVKIPSLPLAWRDAEVLLARLAGHGQRVPQEWVGGVPTVGEWWTGDQSSPVVRLKNEQDEDEKKSIWNVYGRISGVEQSSKSVIIGNHRDAWTLGATDPGSGTAVFLEMARIFGDLLKRGWRPLRTIEFMSWDAEEYNLAGSTEFVEKNTDSLRDDAMAYINLDMAVTGGEFHAAGSPVFRKLLLGVLNRISDPNFNTTVRDLFDQRHGDIEALGYDSDYVAFQEIAGTSSLDLSFTGEGTPSFSAYDNFEWMDRVGDPGFVYHTLLGQIVGLLTLELADRPILPFDMGAYANSLDRWVGELEAWSANKGANQAGATPLDFGVLKLASAEVTQSVHMFEQWELEWEARIVASSGWESNGLGQGRERYNDRMAHFETNLLDLELGGGIPNRTQFKHIVFGPPLWSTDDGVQFPAIRDTILSGNWTLANQTVNKVAKIIRDAAKNLWQE</sequence>
<organism evidence="7 8">
    <name type="scientific">Coniochaeta hoffmannii</name>
    <dbReference type="NCBI Taxonomy" id="91930"/>
    <lineage>
        <taxon>Eukaryota</taxon>
        <taxon>Fungi</taxon>
        <taxon>Dikarya</taxon>
        <taxon>Ascomycota</taxon>
        <taxon>Pezizomycotina</taxon>
        <taxon>Sordariomycetes</taxon>
        <taxon>Sordariomycetidae</taxon>
        <taxon>Coniochaetales</taxon>
        <taxon>Coniochaetaceae</taxon>
        <taxon>Coniochaeta</taxon>
    </lineage>
</organism>
<dbReference type="Gene3D" id="3.50.30.30">
    <property type="match status" value="1"/>
</dbReference>
<evidence type="ECO:0000256" key="3">
    <source>
        <dbReference type="SAM" id="Phobius"/>
    </source>
</evidence>
<dbReference type="EMBL" id="JANBVN010000019">
    <property type="protein sequence ID" value="KAJ9161742.1"/>
    <property type="molecule type" value="Genomic_DNA"/>
</dbReference>
<evidence type="ECO:0000259" key="6">
    <source>
        <dbReference type="Pfam" id="PF04389"/>
    </source>
</evidence>
<dbReference type="AlphaFoldDB" id="A0AA38SHF4"/>
<feature type="domain" description="Peptidase M28" evidence="6">
    <location>
        <begin position="552"/>
        <end position="734"/>
    </location>
</feature>
<dbReference type="Gene3D" id="3.40.630.10">
    <property type="entry name" value="Zn peptidases"/>
    <property type="match status" value="1"/>
</dbReference>
<keyword evidence="8" id="KW-1185">Reference proteome</keyword>
<evidence type="ECO:0000313" key="7">
    <source>
        <dbReference type="EMBL" id="KAJ9161742.1"/>
    </source>
</evidence>
<dbReference type="PANTHER" id="PTHR10404">
    <property type="entry name" value="N-ACETYLATED-ALPHA-LINKED ACIDIC DIPEPTIDASE"/>
    <property type="match status" value="1"/>
</dbReference>
<dbReference type="Pfam" id="PF02225">
    <property type="entry name" value="PA"/>
    <property type="match status" value="1"/>
</dbReference>
<protein>
    <submittedName>
        <fullName evidence="7">Zn-dependent exopeptidase</fullName>
    </submittedName>
</protein>
<dbReference type="CDD" id="cd08022">
    <property type="entry name" value="M28_PSMA_like"/>
    <property type="match status" value="1"/>
</dbReference>
<dbReference type="InterPro" id="IPR003137">
    <property type="entry name" value="PA_domain"/>
</dbReference>
<dbReference type="Proteomes" id="UP001174691">
    <property type="component" value="Unassembled WGS sequence"/>
</dbReference>
<dbReference type="Pfam" id="PF04389">
    <property type="entry name" value="Peptidase_M28"/>
    <property type="match status" value="1"/>
</dbReference>
<dbReference type="SUPFAM" id="SSF52025">
    <property type="entry name" value="PA domain"/>
    <property type="match status" value="1"/>
</dbReference>
<feature type="region of interest" description="Disordered" evidence="2">
    <location>
        <begin position="1"/>
        <end position="99"/>
    </location>
</feature>
<comment type="caution">
    <text evidence="7">The sequence shown here is derived from an EMBL/GenBank/DDBJ whole genome shotgun (WGS) entry which is preliminary data.</text>
</comment>